<dbReference type="Proteomes" id="UP000198372">
    <property type="component" value="Unassembled WGS sequence"/>
</dbReference>
<feature type="compositionally biased region" description="Acidic residues" evidence="1">
    <location>
        <begin position="431"/>
        <end position="443"/>
    </location>
</feature>
<proteinExistence type="predicted"/>
<feature type="region of interest" description="Disordered" evidence="1">
    <location>
        <begin position="179"/>
        <end position="213"/>
    </location>
</feature>
<feature type="compositionally biased region" description="Basic and acidic residues" evidence="1">
    <location>
        <begin position="449"/>
        <end position="458"/>
    </location>
</feature>
<gene>
    <name evidence="2" type="ORF">BQ2448_7813</name>
</gene>
<evidence type="ECO:0000256" key="1">
    <source>
        <dbReference type="SAM" id="MobiDB-lite"/>
    </source>
</evidence>
<feature type="compositionally biased region" description="Low complexity" evidence="1">
    <location>
        <begin position="186"/>
        <end position="197"/>
    </location>
</feature>
<feature type="region of interest" description="Disordered" evidence="1">
    <location>
        <begin position="325"/>
        <end position="351"/>
    </location>
</feature>
<organism evidence="2 3">
    <name type="scientific">Microbotryum intermedium</name>
    <dbReference type="NCBI Taxonomy" id="269621"/>
    <lineage>
        <taxon>Eukaryota</taxon>
        <taxon>Fungi</taxon>
        <taxon>Dikarya</taxon>
        <taxon>Basidiomycota</taxon>
        <taxon>Pucciniomycotina</taxon>
        <taxon>Microbotryomycetes</taxon>
        <taxon>Microbotryales</taxon>
        <taxon>Microbotryaceae</taxon>
        <taxon>Microbotryum</taxon>
    </lineage>
</organism>
<reference evidence="3" key="1">
    <citation type="submission" date="2016-09" db="EMBL/GenBank/DDBJ databases">
        <authorList>
            <person name="Jeantristanb JTB J.-T."/>
            <person name="Ricardo R."/>
        </authorList>
    </citation>
    <scope>NUCLEOTIDE SEQUENCE [LARGE SCALE GENOMIC DNA]</scope>
</reference>
<dbReference type="OrthoDB" id="2536552at2759"/>
<feature type="region of interest" description="Disordered" evidence="1">
    <location>
        <begin position="1"/>
        <end position="29"/>
    </location>
</feature>
<evidence type="ECO:0000313" key="2">
    <source>
        <dbReference type="EMBL" id="SCV74784.1"/>
    </source>
</evidence>
<feature type="region of interest" description="Disordered" evidence="1">
    <location>
        <begin position="221"/>
        <end position="240"/>
    </location>
</feature>
<name>A0A238FSF3_9BASI</name>
<dbReference type="EMBL" id="FMSP01000023">
    <property type="protein sequence ID" value="SCV74784.1"/>
    <property type="molecule type" value="Genomic_DNA"/>
</dbReference>
<accession>A0A238FSF3</accession>
<protein>
    <submittedName>
        <fullName evidence="2">BQ2448_7813 protein</fullName>
    </submittedName>
</protein>
<sequence length="568" mass="62538">MSSAHLTYRPSIKRSRTHTTSTKPMTRPRTISRLAKNSIGCISRFLHTGGGGTGLTAASTPSHRFEGPLPPLPQPPAFHKPDGFENPTLSDHGTAGGGVTARQRTFQKGSISYPVLRSATCESVYECDSENSKRLGFSTPRLSPAVAKEWRAYGEEEQEGLGKSGDLIRDHEEELMITMSRKEGGRSNLTSRSTNSPSPTPPPLPAKSVHWPPRKSSLATEYEYDPNEGSPKSKAKPLPPLNVFSEQEQRRVSISAAMLRAQQRHATFHERDLETWTSFINDSFGSFESSLTLATFDISVPVLTIVDSENDRRASIVGVGTRSPDLTSGGATDARHFSPLTTNGDAISSPRPLSTSSSLFTSALHSGRLSAMLDSTCVFGRPSSFSLSAKSLGNTSTSFPFDVATSTMDESWLFDEDRLPFLSYPFKIEGEVSEPEESSEDQDSITSEWHQEGKDGRTESGGSHQGKKKKQKTTISMMLQWCQNPPLEGYLVDRGSGEFTVSHHDGELEEEDERIFDLGELSDCFDVEVELGACTRRTNRPVSLDAYPFRRMRGDDWSALDRKIRNTI</sequence>
<evidence type="ECO:0000313" key="3">
    <source>
        <dbReference type="Proteomes" id="UP000198372"/>
    </source>
</evidence>
<dbReference type="AlphaFoldDB" id="A0A238FSF3"/>
<keyword evidence="3" id="KW-1185">Reference proteome</keyword>
<feature type="region of interest" description="Disordered" evidence="1">
    <location>
        <begin position="430"/>
        <end position="470"/>
    </location>
</feature>